<dbReference type="AlphaFoldDB" id="F1Z8Z1"/>
<sequence>MNEESKTNTGANLGGRLEVACTRGKEIAETTSTRARQFVHDHPVAAAAGGIVAGAIVAGLLARRRHAKAADLIPKLPRIEAAVEAGTSRLGHIATIGAELALAYAARATEAGKESVHKIEESVGTLGEAVGEKSAEAGKRVADLADVAIEATRDAGKALLKRLGERTETKGE</sequence>
<keyword evidence="1" id="KW-0812">Transmembrane</keyword>
<keyword evidence="1" id="KW-1133">Transmembrane helix</keyword>
<name>F1Z8Z1_9SPHN</name>
<protein>
    <submittedName>
        <fullName evidence="2">Uncharacterized protein</fullName>
    </submittedName>
</protein>
<dbReference type="STRING" id="983920.Y88_0909"/>
<gene>
    <name evidence="2" type="ORF">Y88_0909</name>
</gene>
<evidence type="ECO:0000256" key="1">
    <source>
        <dbReference type="SAM" id="Phobius"/>
    </source>
</evidence>
<dbReference type="RefSeq" id="WP_008066073.1">
    <property type="nucleotide sequence ID" value="NZ_AQWK01000001.1"/>
</dbReference>
<keyword evidence="1" id="KW-0472">Membrane</keyword>
<evidence type="ECO:0000313" key="2">
    <source>
        <dbReference type="EMBL" id="EGD58848.1"/>
    </source>
</evidence>
<keyword evidence="3" id="KW-1185">Reference proteome</keyword>
<dbReference type="HOGENOM" id="CLU_1553713_0_0_5"/>
<dbReference type="Proteomes" id="UP000004728">
    <property type="component" value="Unassembled WGS sequence"/>
</dbReference>
<reference evidence="2 3" key="1">
    <citation type="journal article" date="2012" name="J. Bacteriol.">
        <title>Draft Genome Sequence of Novosphingobium nitrogenifigens Y88T.</title>
        <authorList>
            <person name="Strabala T.J."/>
            <person name="Macdonald L."/>
            <person name="Liu V."/>
            <person name="Smit A.M."/>
        </authorList>
    </citation>
    <scope>NUCLEOTIDE SEQUENCE [LARGE SCALE GENOMIC DNA]</scope>
    <source>
        <strain evidence="2 3">DSM 19370</strain>
    </source>
</reference>
<dbReference type="InParanoid" id="F1Z8Z1"/>
<proteinExistence type="predicted"/>
<comment type="caution">
    <text evidence="2">The sequence shown here is derived from an EMBL/GenBank/DDBJ whole genome shotgun (WGS) entry which is preliminary data.</text>
</comment>
<evidence type="ECO:0000313" key="3">
    <source>
        <dbReference type="Proteomes" id="UP000004728"/>
    </source>
</evidence>
<feature type="transmembrane region" description="Helical" evidence="1">
    <location>
        <begin position="44"/>
        <end position="62"/>
    </location>
</feature>
<organism evidence="2 3">
    <name type="scientific">Novosphingobium nitrogenifigens DSM 19370</name>
    <dbReference type="NCBI Taxonomy" id="983920"/>
    <lineage>
        <taxon>Bacteria</taxon>
        <taxon>Pseudomonadati</taxon>
        <taxon>Pseudomonadota</taxon>
        <taxon>Alphaproteobacteria</taxon>
        <taxon>Sphingomonadales</taxon>
        <taxon>Sphingomonadaceae</taxon>
        <taxon>Novosphingobium</taxon>
    </lineage>
</organism>
<accession>F1Z8Z1</accession>
<dbReference type="EMBL" id="AEWJ01000038">
    <property type="protein sequence ID" value="EGD58848.1"/>
    <property type="molecule type" value="Genomic_DNA"/>
</dbReference>